<comment type="caution">
    <text evidence="1">The sequence shown here is derived from an EMBL/GenBank/DDBJ whole genome shotgun (WGS) entry which is preliminary data.</text>
</comment>
<gene>
    <name evidence="1" type="ORF">I4F81_004804</name>
</gene>
<dbReference type="EMBL" id="CM020618">
    <property type="protein sequence ID" value="KAK1862229.1"/>
    <property type="molecule type" value="Genomic_DNA"/>
</dbReference>
<accession>A0ACC3BWC6</accession>
<name>A0ACC3BWC6_PYRYE</name>
<reference evidence="1" key="1">
    <citation type="submission" date="2019-11" db="EMBL/GenBank/DDBJ databases">
        <title>Nori genome reveals adaptations in red seaweeds to the harsh intertidal environment.</title>
        <authorList>
            <person name="Wang D."/>
            <person name="Mao Y."/>
        </authorList>
    </citation>
    <scope>NUCLEOTIDE SEQUENCE</scope>
    <source>
        <tissue evidence="1">Gametophyte</tissue>
    </source>
</reference>
<protein>
    <submittedName>
        <fullName evidence="1">Uncharacterized protein</fullName>
    </submittedName>
</protein>
<sequence length="1501" mass="150218">MPPLLPCYEDLVADLLASDGLAVVGRGLGVHAIAHALLTALAPPPPKLVLLLNAPAVVVSRSLLPLFAAARSPDAVTPRLVNSATPARDRRAVYAAGGVLAVSPTVLNADLLRGDLPVAAVAAVVVLAADRVAEGGVDAFSLRLLRQRNRAFGVKGLAEDAPGIARGFHTAERVLRSLFMTRLFLVPRFTVSVRAVLEAHPPEVVALTVGLGGLAMRLRAALVRCMALTGEELRRAAPPSVDLPTLPPLRRGGAATATATATADAADDDGSGDDPAAVAATIAFAASMHAASRRQFASMWHAMPAKTRQLVMDLSGLHTLLSALTRLSAVHWAAALGSAAAADGGRSYWLVTREGEAVFRLARARVYTLRRGAGAGSPASSASPGGGGASAAGRNGQRTLPLGVPRRPAPLGPSPPKRPRPVGSGGDGAGGDGAAAPPPPPPTVVTPTLEPNPKWSTLNAVLYEIATTLGEGGQPPAPADMGAGDGGLAALPPGLQSAPPMPAAGNGNDVGAEVVLLDSDGDADEGGEVEDTIRAADATPRRGTRGRGRRGRGDAAVPVGDGDAAGLVATPRRSGRKRRAAAGSATPPPSEGTLSSPLPEPTFPPPSLADPAPDAPSAGVAAAAAAAASPTIFVGVRDEQAMVQVAAVLTLGSTSYLQRQLLRLGPGALGLHFRRRRRRRWKRRAAAVGGGSWGTRAAVVATSAAPAAPAAVLSTSAAPAMVSADQSTLTQMETGAGTSGAGEASGAAAAADDASPPPSPSADDAQEDGGELDGLDLLLGAGTTQREVGDGGSGSDEEGGMGSKGGGWVDDDVAGGEGGLESDPEVAAYEASQRAPDDDPPLARPVHTASASGHEGTPPPSFPGTGAGAAGASPSPRPPPGDDPAALRPGRGRKRGVASLLANSRDAARAEAALARVRSAAEAAAAAALAAATTDFDAHFGPVLGAIPSPPSRWWPATSSAATTTVAGVPASAAATAVAPRSSTAVDHQPTLTQMEAATGAAAASAAGGPPPVRTAPLELVLRPQRAPSGATSALLSALSPSFVVLYDPELSLVREVEVLAAERAAGNGSDASALSIVAPGTLGEEDDGQGGEQEPRGTPAAGDAHDATNGNVSPIRRSSSSPSPIVVPPLRVYLIRYDRGIDDERYAAAASQEASAFETLIRQRARMTTHAEQDGRIDAAAVAASVAAVLDAEDPSAGGGGNRRDARRRAAATTDGAPAVLTSDAARRGRVIVDARELRSGLPSALDAAGLAVVPATLAVGDYVVSPRLAVERKSPSDLASSLASGRLATQAAALIRHYAMPSLLLHLGGNSAGAGSGSGSGSSGRAHYSLSPSYSDIPAELSPTHILSRLVLLVLNFPQLRLLWSSSSRDAAALLAALKAVEEGEPDESVAVALGGIGAVAPLPGVEVADAVGLLDGDEGSRDGGDGGSSLDAEAMLRSLPGVDSGNASRVMRSVGSVAELVGLSRARMTEVLGSAAAASALWSFVHQVPPPDMVPVPS</sequence>
<evidence type="ECO:0000313" key="2">
    <source>
        <dbReference type="Proteomes" id="UP000798662"/>
    </source>
</evidence>
<keyword evidence="2" id="KW-1185">Reference proteome</keyword>
<proteinExistence type="predicted"/>
<organism evidence="1 2">
    <name type="scientific">Pyropia yezoensis</name>
    <name type="common">Susabi-nori</name>
    <name type="synonym">Porphyra yezoensis</name>
    <dbReference type="NCBI Taxonomy" id="2788"/>
    <lineage>
        <taxon>Eukaryota</taxon>
        <taxon>Rhodophyta</taxon>
        <taxon>Bangiophyceae</taxon>
        <taxon>Bangiales</taxon>
        <taxon>Bangiaceae</taxon>
        <taxon>Pyropia</taxon>
    </lineage>
</organism>
<dbReference type="Proteomes" id="UP000798662">
    <property type="component" value="Chromosome 1"/>
</dbReference>
<evidence type="ECO:0000313" key="1">
    <source>
        <dbReference type="EMBL" id="KAK1862229.1"/>
    </source>
</evidence>